<dbReference type="OrthoDB" id="2878022at2"/>
<keyword evidence="3" id="KW-1185">Reference proteome</keyword>
<protein>
    <submittedName>
        <fullName evidence="2">Zinc dependent phospholipase C</fullName>
    </submittedName>
</protein>
<feature type="domain" description="Phospholipase C/D" evidence="1">
    <location>
        <begin position="6"/>
        <end position="156"/>
    </location>
</feature>
<dbReference type="AlphaFoldDB" id="A0A1D3TS31"/>
<gene>
    <name evidence="2" type="ORF">SAMN05421730_1005133</name>
</gene>
<evidence type="ECO:0000313" key="2">
    <source>
        <dbReference type="EMBL" id="SCP96626.1"/>
    </source>
</evidence>
<dbReference type="InterPro" id="IPR029002">
    <property type="entry name" value="PLPC/GPLD1"/>
</dbReference>
<evidence type="ECO:0000313" key="3">
    <source>
        <dbReference type="Proteomes" id="UP000199315"/>
    </source>
</evidence>
<organism evidence="2 3">
    <name type="scientific">Anaerobium acetethylicum</name>
    <dbReference type="NCBI Taxonomy" id="1619234"/>
    <lineage>
        <taxon>Bacteria</taxon>
        <taxon>Bacillati</taxon>
        <taxon>Bacillota</taxon>
        <taxon>Clostridia</taxon>
        <taxon>Lachnospirales</taxon>
        <taxon>Lachnospiraceae</taxon>
        <taxon>Anaerobium</taxon>
    </lineage>
</organism>
<dbReference type="Pfam" id="PF00882">
    <property type="entry name" value="Zn_dep_PLPC"/>
    <property type="match status" value="1"/>
</dbReference>
<dbReference type="EMBL" id="FMKA01000005">
    <property type="protein sequence ID" value="SCP96626.1"/>
    <property type="molecule type" value="Genomic_DNA"/>
</dbReference>
<evidence type="ECO:0000259" key="1">
    <source>
        <dbReference type="Pfam" id="PF00882"/>
    </source>
</evidence>
<proteinExistence type="predicted"/>
<sequence>MRKKSHISLALYIADSMDVMELKKHKTAFCIGSILPDCKLSFLTTRHEIGGTFNMVKEEIKKLTVDCDVASINPRAYVIRLGQIIHYLADYFTYPHNTVYDGSLKDHCIYEEHLKISLREYIRSGEAARCREEAVKFDTIDALFDFISDMHSSYIEFKKTVEEDCRYIVSLCHRVAEAIIHLLQIQKETVLNPVTV</sequence>
<dbReference type="RefSeq" id="WP_091232003.1">
    <property type="nucleotide sequence ID" value="NZ_FMKA01000005.1"/>
</dbReference>
<accession>A0A1D3TS31</accession>
<dbReference type="Proteomes" id="UP000199315">
    <property type="component" value="Unassembled WGS sequence"/>
</dbReference>
<reference evidence="2 3" key="1">
    <citation type="submission" date="2016-09" db="EMBL/GenBank/DDBJ databases">
        <authorList>
            <person name="Capua I."/>
            <person name="De Benedictis P."/>
            <person name="Joannis T."/>
            <person name="Lombin L.H."/>
            <person name="Cattoli G."/>
        </authorList>
    </citation>
    <scope>NUCLEOTIDE SEQUENCE [LARGE SCALE GENOMIC DNA]</scope>
    <source>
        <strain evidence="2 3">GluBS11</strain>
    </source>
</reference>
<name>A0A1D3TS31_9FIRM</name>